<feature type="transmembrane region" description="Helical" evidence="8">
    <location>
        <begin position="90"/>
        <end position="121"/>
    </location>
</feature>
<evidence type="ECO:0000256" key="5">
    <source>
        <dbReference type="ARBA" id="ARBA00022984"/>
    </source>
</evidence>
<comment type="pathway">
    <text evidence="8">Cell wall biogenesis; peptidoglycan biosynthesis.</text>
</comment>
<keyword evidence="8 9" id="KW-0961">Cell wall biogenesis/degradation</keyword>
<dbReference type="GO" id="GO:0005886">
    <property type="term" value="C:plasma membrane"/>
    <property type="evidence" value="ECO:0007669"/>
    <property type="project" value="UniProtKB-SubCell"/>
</dbReference>
<dbReference type="Pfam" id="PF03023">
    <property type="entry name" value="MurJ"/>
    <property type="match status" value="1"/>
</dbReference>
<keyword evidence="8 9" id="KW-0813">Transport</keyword>
<gene>
    <name evidence="8 10" type="primary">murJ</name>
    <name evidence="10" type="ORF">EVJ46_01565</name>
</gene>
<keyword evidence="5 8" id="KW-0573">Peptidoglycan synthesis</keyword>
<evidence type="ECO:0000256" key="3">
    <source>
        <dbReference type="ARBA" id="ARBA00022692"/>
    </source>
</evidence>
<evidence type="ECO:0000256" key="2">
    <source>
        <dbReference type="ARBA" id="ARBA00022475"/>
    </source>
</evidence>
<dbReference type="GO" id="GO:0015648">
    <property type="term" value="F:lipid-linked peptidoglycan transporter activity"/>
    <property type="evidence" value="ECO:0007669"/>
    <property type="project" value="UniProtKB-UniRule"/>
</dbReference>
<dbReference type="InterPro" id="IPR004268">
    <property type="entry name" value="MurJ"/>
</dbReference>
<dbReference type="Proteomes" id="UP000316562">
    <property type="component" value="Unassembled WGS sequence"/>
</dbReference>
<dbReference type="GO" id="GO:0071555">
    <property type="term" value="P:cell wall organization"/>
    <property type="evidence" value="ECO:0007669"/>
    <property type="project" value="UniProtKB-UniRule"/>
</dbReference>
<keyword evidence="2 8" id="KW-1003">Cell membrane</keyword>
<evidence type="ECO:0000256" key="4">
    <source>
        <dbReference type="ARBA" id="ARBA00022960"/>
    </source>
</evidence>
<feature type="transmembrane region" description="Helical" evidence="8">
    <location>
        <begin position="141"/>
        <end position="160"/>
    </location>
</feature>
<organism evidence="10 11">
    <name type="scientific">Acididesulfobacter guangdongensis</name>
    <dbReference type="NCBI Taxonomy" id="2597225"/>
    <lineage>
        <taxon>Bacteria</taxon>
        <taxon>Deltaproteobacteria</taxon>
        <taxon>Candidatus Acidulodesulfobacterales</taxon>
        <taxon>Candidatus Acididesulfobacter</taxon>
    </lineage>
</organism>
<sequence>MAAGTQNKEILKNLSVVSFYTFISRILGLLRDVAIAYFFGAGYFTDAFFVAFRIPNLLRRLFGEGGISAAFIPVYSDNIVNKSKEQSEDLLMTVFTILFVILLILSLLGVIFSSFFVTITAPGFIGKHLEYDLTVFLTRIMFPYIILIGLTAFFAGILNVHGSYGPGAFYPIILNIVLILSALFLRSFFHFKIISLAIGVIIGGVLQLSSQIYYIKRKKIKLGFRFHIKNKDVKTVFKLLTPSLLGMAVIQLNLLFDTLLASFLPVGSISYLYYADRLYQFPLGVFAIALQTAIFPIMSASFARQNSEEIRHSFNFATSLMFFIIIPSSIGLILLRSQLVDIIYMHGLFNGFDARQTVSVLLFFIVGLWASALLKTVVPVFYSMKDTKTPVNAAIYALIINIILAVILMKIMGVDGLALASSISLIFNYFFLLNKINKKNKFKFNKEFFISFLKTIFAGIVMGALVEFVIIESMRFGLDLLFIIILALFTGILSYLGASAAVKNEMLEFLYNNILKKNKTNQI</sequence>
<dbReference type="PRINTS" id="PR01806">
    <property type="entry name" value="VIRFACTRMVIN"/>
</dbReference>
<evidence type="ECO:0000256" key="9">
    <source>
        <dbReference type="PIRNR" id="PIRNR002869"/>
    </source>
</evidence>
<dbReference type="PIRSF" id="PIRSF002869">
    <property type="entry name" value="MviN"/>
    <property type="match status" value="1"/>
</dbReference>
<dbReference type="HAMAP" id="MF_02078">
    <property type="entry name" value="MurJ_MviN"/>
    <property type="match status" value="1"/>
</dbReference>
<feature type="transmembrane region" description="Helical" evidence="8">
    <location>
        <begin position="476"/>
        <end position="496"/>
    </location>
</feature>
<evidence type="ECO:0000256" key="7">
    <source>
        <dbReference type="ARBA" id="ARBA00023136"/>
    </source>
</evidence>
<comment type="function">
    <text evidence="8 9">Involved in peptidoglycan biosynthesis. Transports lipid-linked peptidoglycan precursors from the inner to the outer leaflet of the cytoplasmic membrane.</text>
</comment>
<evidence type="ECO:0000256" key="6">
    <source>
        <dbReference type="ARBA" id="ARBA00022989"/>
    </source>
</evidence>
<reference evidence="10 11" key="1">
    <citation type="journal article" date="2019" name="ISME J.">
        <title>Insights into ecological role of a new deltaproteobacterial order Candidatus Acidulodesulfobacterales by metagenomics and metatranscriptomics.</title>
        <authorList>
            <person name="Tan S."/>
            <person name="Liu J."/>
            <person name="Fang Y."/>
            <person name="Hedlund B.P."/>
            <person name="Lian Z.H."/>
            <person name="Huang L.Y."/>
            <person name="Li J.T."/>
            <person name="Huang L.N."/>
            <person name="Li W.J."/>
            <person name="Jiang H.C."/>
            <person name="Dong H.L."/>
            <person name="Shu W.S."/>
        </authorList>
    </citation>
    <scope>NUCLEOTIDE SEQUENCE [LARGE SCALE GENOMIC DNA]</scope>
    <source>
        <strain evidence="10">AP2</strain>
    </source>
</reference>
<dbReference type="InterPro" id="IPR051050">
    <property type="entry name" value="Lipid_II_flippase_MurJ/MviN"/>
</dbReference>
<dbReference type="GO" id="GO:0008360">
    <property type="term" value="P:regulation of cell shape"/>
    <property type="evidence" value="ECO:0007669"/>
    <property type="project" value="UniProtKB-UniRule"/>
</dbReference>
<dbReference type="CDD" id="cd13123">
    <property type="entry name" value="MATE_MurJ_like"/>
    <property type="match status" value="1"/>
</dbReference>
<feature type="transmembrane region" description="Helical" evidence="8">
    <location>
        <begin position="281"/>
        <end position="302"/>
    </location>
</feature>
<keyword evidence="4 8" id="KW-0133">Cell shape</keyword>
<dbReference type="NCBIfam" id="TIGR01695">
    <property type="entry name" value="murJ_mviN"/>
    <property type="match status" value="1"/>
</dbReference>
<proteinExistence type="inferred from homology"/>
<comment type="similarity">
    <text evidence="8 9">Belongs to the MurJ/MviN family.</text>
</comment>
<evidence type="ECO:0000313" key="10">
    <source>
        <dbReference type="EMBL" id="RZD16953.1"/>
    </source>
</evidence>
<dbReference type="GO" id="GO:0034204">
    <property type="term" value="P:lipid translocation"/>
    <property type="evidence" value="ECO:0007669"/>
    <property type="project" value="TreeGrafter"/>
</dbReference>
<evidence type="ECO:0000256" key="8">
    <source>
        <dbReference type="HAMAP-Rule" id="MF_02078"/>
    </source>
</evidence>
<evidence type="ECO:0000256" key="1">
    <source>
        <dbReference type="ARBA" id="ARBA00004651"/>
    </source>
</evidence>
<feature type="transmembrane region" description="Helical" evidence="8">
    <location>
        <begin position="357"/>
        <end position="381"/>
    </location>
</feature>
<feature type="transmembrane region" description="Helical" evidence="8">
    <location>
        <begin position="34"/>
        <end position="52"/>
    </location>
</feature>
<feature type="transmembrane region" description="Helical" evidence="8">
    <location>
        <begin position="167"/>
        <end position="187"/>
    </location>
</feature>
<dbReference type="PANTHER" id="PTHR47019">
    <property type="entry name" value="LIPID II FLIPPASE MURJ"/>
    <property type="match status" value="1"/>
</dbReference>
<keyword evidence="7 8" id="KW-0472">Membrane</keyword>
<evidence type="ECO:0000313" key="11">
    <source>
        <dbReference type="Proteomes" id="UP000316562"/>
    </source>
</evidence>
<protein>
    <recommendedName>
        <fullName evidence="8">Probable lipid II flippase MurJ</fullName>
    </recommendedName>
</protein>
<feature type="transmembrane region" description="Helical" evidence="8">
    <location>
        <begin position="314"/>
        <end position="337"/>
    </location>
</feature>
<feature type="transmembrane region" description="Helical" evidence="8">
    <location>
        <begin position="393"/>
        <end position="411"/>
    </location>
</feature>
<dbReference type="EMBL" id="SGBC01000001">
    <property type="protein sequence ID" value="RZD16953.1"/>
    <property type="molecule type" value="Genomic_DNA"/>
</dbReference>
<keyword evidence="3 8" id="KW-0812">Transmembrane</keyword>
<dbReference type="GO" id="GO:0009252">
    <property type="term" value="P:peptidoglycan biosynthetic process"/>
    <property type="evidence" value="ECO:0007669"/>
    <property type="project" value="UniProtKB-UniRule"/>
</dbReference>
<feature type="transmembrane region" description="Helical" evidence="8">
    <location>
        <begin position="417"/>
        <end position="436"/>
    </location>
</feature>
<comment type="caution">
    <text evidence="10">The sequence shown here is derived from an EMBL/GenBank/DDBJ whole genome shotgun (WGS) entry which is preliminary data.</text>
</comment>
<feature type="transmembrane region" description="Helical" evidence="8">
    <location>
        <begin position="448"/>
        <end position="470"/>
    </location>
</feature>
<keyword evidence="6 8" id="KW-1133">Transmembrane helix</keyword>
<name>A0A519BI46_ACIG2</name>
<dbReference type="AlphaFoldDB" id="A0A519BI46"/>
<feature type="transmembrane region" description="Helical" evidence="8">
    <location>
        <begin position="236"/>
        <end position="261"/>
    </location>
</feature>
<accession>A0A519BI46</accession>
<dbReference type="PANTHER" id="PTHR47019:SF1">
    <property type="entry name" value="LIPID II FLIPPASE MURJ"/>
    <property type="match status" value="1"/>
</dbReference>
<dbReference type="UniPathway" id="UPA00219"/>
<comment type="subcellular location">
    <subcellularLocation>
        <location evidence="1 8">Cell membrane</location>
        <topology evidence="1 8">Multi-pass membrane protein</topology>
    </subcellularLocation>
</comment>
<feature type="transmembrane region" description="Helical" evidence="8">
    <location>
        <begin position="193"/>
        <end position="215"/>
    </location>
</feature>